<accession>A0ABT2NG14</accession>
<reference evidence="1 2" key="1">
    <citation type="journal article" date="2022" name="Front. Microbiol.">
        <title>High genomic differentiation and limited gene flow indicate recent cryptic speciation within the genus Laspinema (cyanobacteria).</title>
        <authorList>
            <person name="Stanojkovic A."/>
            <person name="Skoupy S."/>
            <person name="Skaloud P."/>
            <person name="Dvorak P."/>
        </authorList>
    </citation>
    <scope>NUCLEOTIDE SEQUENCE [LARGE SCALE GENOMIC DNA]</scope>
    <source>
        <strain evidence="1 2">D3b</strain>
    </source>
</reference>
<proteinExistence type="predicted"/>
<dbReference type="Proteomes" id="UP001525961">
    <property type="component" value="Unassembled WGS sequence"/>
</dbReference>
<dbReference type="InterPro" id="IPR029044">
    <property type="entry name" value="Nucleotide-diphossugar_trans"/>
</dbReference>
<name>A0ABT2NG14_9CYAN</name>
<organism evidence="1 2">
    <name type="scientific">Laspinema olomoucense D3b</name>
    <dbReference type="NCBI Taxonomy" id="2953688"/>
    <lineage>
        <taxon>Bacteria</taxon>
        <taxon>Bacillati</taxon>
        <taxon>Cyanobacteriota</taxon>
        <taxon>Cyanophyceae</taxon>
        <taxon>Oscillatoriophycideae</taxon>
        <taxon>Oscillatoriales</taxon>
        <taxon>Laspinemataceae</taxon>
        <taxon>Laspinema</taxon>
        <taxon>Laspinema olomoucense</taxon>
    </lineage>
</organism>
<dbReference type="SUPFAM" id="SSF53448">
    <property type="entry name" value="Nucleotide-diphospho-sugar transferases"/>
    <property type="match status" value="1"/>
</dbReference>
<evidence type="ECO:0000313" key="2">
    <source>
        <dbReference type="Proteomes" id="UP001525961"/>
    </source>
</evidence>
<dbReference type="EMBL" id="JAMXFA010000041">
    <property type="protein sequence ID" value="MCT7980655.1"/>
    <property type="molecule type" value="Genomic_DNA"/>
</dbReference>
<protein>
    <submittedName>
        <fullName evidence="1">Glycosyltransferase family 2 protein</fullName>
    </submittedName>
</protein>
<dbReference type="RefSeq" id="WP_261237003.1">
    <property type="nucleotide sequence ID" value="NZ_JAMXFA010000041.1"/>
</dbReference>
<evidence type="ECO:0000313" key="1">
    <source>
        <dbReference type="EMBL" id="MCT7980655.1"/>
    </source>
</evidence>
<keyword evidence="2" id="KW-1185">Reference proteome</keyword>
<dbReference type="CDD" id="cd00761">
    <property type="entry name" value="Glyco_tranf_GTA_type"/>
    <property type="match status" value="1"/>
</dbReference>
<gene>
    <name evidence="1" type="ORF">NG792_23295</name>
</gene>
<sequence>MLVFLVPLKSQEKSASWEKVCLLFERTARSICNQTCSDFQVIVVCNQRPTINFSHPKIKYLEVDFPYPSNQPNYLAQARTDKGRKILAGLIAAKEFSPSHIMSVDADDCVSKNLAQFVKNNFSANGWYINQGYKYLNNDSVIYLKPWNFHRISGSCNLLRYDLMDVPENPEYNRGYGSYKFYIDHQKVKDVMAQRNHPIKPLPFPGAVYIIGTNENQSRNENNLKFNFLTRRKLTPEICEEFGLARLEN</sequence>
<comment type="caution">
    <text evidence="1">The sequence shown here is derived from an EMBL/GenBank/DDBJ whole genome shotgun (WGS) entry which is preliminary data.</text>
</comment>